<dbReference type="InterPro" id="IPR024072">
    <property type="entry name" value="DHFR-like_dom_sf"/>
</dbReference>
<dbReference type="EMBL" id="FTNO01000007">
    <property type="protein sequence ID" value="SIR93560.1"/>
    <property type="molecule type" value="Genomic_DNA"/>
</dbReference>
<dbReference type="PANTHER" id="PTHR38011">
    <property type="entry name" value="DIHYDROFOLATE REDUCTASE FAMILY PROTEIN (AFU_ORTHOLOGUE AFUA_8G06820)"/>
    <property type="match status" value="1"/>
</dbReference>
<dbReference type="OrthoDB" id="7348at2157"/>
<dbReference type="GO" id="GO:0008703">
    <property type="term" value="F:5-amino-6-(5-phosphoribosylamino)uracil reductase activity"/>
    <property type="evidence" value="ECO:0007669"/>
    <property type="project" value="InterPro"/>
</dbReference>
<accession>A0A1N7EZR6</accession>
<dbReference type="Proteomes" id="UP000186914">
    <property type="component" value="Unassembled WGS sequence"/>
</dbReference>
<dbReference type="AlphaFoldDB" id="A0A1N7EZR6"/>
<reference evidence="3" key="1">
    <citation type="submission" date="2017-01" db="EMBL/GenBank/DDBJ databases">
        <authorList>
            <person name="Varghese N."/>
            <person name="Submissions S."/>
        </authorList>
    </citation>
    <scope>NUCLEOTIDE SEQUENCE [LARGE SCALE GENOMIC DNA]</scope>
    <source>
        <strain evidence="3">CGMCC 1.7737</strain>
    </source>
</reference>
<dbReference type="Pfam" id="PF01872">
    <property type="entry name" value="RibD_C"/>
    <property type="match status" value="1"/>
</dbReference>
<proteinExistence type="predicted"/>
<name>A0A1N7EZR6_9EURY</name>
<evidence type="ECO:0000313" key="3">
    <source>
        <dbReference type="Proteomes" id="UP000186914"/>
    </source>
</evidence>
<organism evidence="2 3">
    <name type="scientific">Haladaptatus litoreus</name>
    <dbReference type="NCBI Taxonomy" id="553468"/>
    <lineage>
        <taxon>Archaea</taxon>
        <taxon>Methanobacteriati</taxon>
        <taxon>Methanobacteriota</taxon>
        <taxon>Stenosarchaea group</taxon>
        <taxon>Halobacteria</taxon>
        <taxon>Halobacteriales</taxon>
        <taxon>Haladaptataceae</taxon>
        <taxon>Haladaptatus</taxon>
    </lineage>
</organism>
<dbReference type="Gene3D" id="3.40.430.10">
    <property type="entry name" value="Dihydrofolate Reductase, subunit A"/>
    <property type="match status" value="1"/>
</dbReference>
<evidence type="ECO:0000259" key="1">
    <source>
        <dbReference type="Pfam" id="PF01872"/>
    </source>
</evidence>
<keyword evidence="3" id="KW-1185">Reference proteome</keyword>
<dbReference type="GO" id="GO:0009231">
    <property type="term" value="P:riboflavin biosynthetic process"/>
    <property type="evidence" value="ECO:0007669"/>
    <property type="project" value="InterPro"/>
</dbReference>
<dbReference type="RefSeq" id="WP_076433051.1">
    <property type="nucleotide sequence ID" value="NZ_FTNO01000007.1"/>
</dbReference>
<dbReference type="SUPFAM" id="SSF53597">
    <property type="entry name" value="Dihydrofolate reductase-like"/>
    <property type="match status" value="1"/>
</dbReference>
<sequence>MANLIYFINSSLDGYIADENGNFDWTEPSADAHAFFNDHQRSVGTSLIGRRMYETMRVWDTFLLDELPEVQREFAEAWGDTDKVVYSTTLDTVPEPRTRLEQTFDPEVVQAMKDQADRDLSIGGASLAAEAIRAGLVDRYVLRLIPTIVGGGTRALPDATRVDLALNTTRRFEDGSVLVDYRLR</sequence>
<dbReference type="InterPro" id="IPR050765">
    <property type="entry name" value="Riboflavin_Biosynth_HTPR"/>
</dbReference>
<protein>
    <submittedName>
        <fullName evidence="2">Dihydrofolate reductase</fullName>
    </submittedName>
</protein>
<feature type="domain" description="Bacterial bifunctional deaminase-reductase C-terminal" evidence="1">
    <location>
        <begin position="4"/>
        <end position="174"/>
    </location>
</feature>
<dbReference type="InterPro" id="IPR002734">
    <property type="entry name" value="RibDG_C"/>
</dbReference>
<dbReference type="PANTHER" id="PTHR38011:SF11">
    <property type="entry name" value="2,5-DIAMINO-6-RIBOSYLAMINO-4(3H)-PYRIMIDINONE 5'-PHOSPHATE REDUCTASE"/>
    <property type="match status" value="1"/>
</dbReference>
<evidence type="ECO:0000313" key="2">
    <source>
        <dbReference type="EMBL" id="SIR93560.1"/>
    </source>
</evidence>
<gene>
    <name evidence="2" type="ORF">SAMN05421858_4670</name>
</gene>